<dbReference type="InterPro" id="IPR013078">
    <property type="entry name" value="His_Pase_superF_clade-1"/>
</dbReference>
<evidence type="ECO:0000313" key="2">
    <source>
        <dbReference type="Proteomes" id="UP001166293"/>
    </source>
</evidence>
<evidence type="ECO:0000313" key="1">
    <source>
        <dbReference type="EMBL" id="MBV2359880.1"/>
    </source>
</evidence>
<dbReference type="EMBL" id="JAHRWL010000001">
    <property type="protein sequence ID" value="MBV2359880.1"/>
    <property type="molecule type" value="Genomic_DNA"/>
</dbReference>
<gene>
    <name evidence="1" type="ORF">KUH32_08845</name>
</gene>
<dbReference type="RefSeq" id="WP_217777669.1">
    <property type="nucleotide sequence ID" value="NZ_JAHRWL010000001.1"/>
</dbReference>
<proteinExistence type="predicted"/>
<accession>A0ABS6N8K8</accession>
<dbReference type="PANTHER" id="PTHR47623:SF1">
    <property type="entry name" value="OS09G0287300 PROTEIN"/>
    <property type="match status" value="1"/>
</dbReference>
<sequence length="163" mass="18147">MTMKLILMRHAKSDWSFDLQDHERPLNKRGRRSAKALGDWLRAQGHLPDQVLCSTAKRTRETLDLLNLDAPAQFDRALYHAGPETLMEVLQDATGDCVLMLGHNPGIAFFAGALLSAPPEHDRFDHYPTGATLVAAFDQDSWKDTKPGAGRALDFVVPRELLS</sequence>
<reference evidence="1" key="1">
    <citation type="submission" date="2021-06" db="EMBL/GenBank/DDBJ databases">
        <title>Thalassococcus sp. CAU 1522 isolated from sea sand, Republic of Korea.</title>
        <authorList>
            <person name="Kim W."/>
        </authorList>
    </citation>
    <scope>NUCLEOTIDE SEQUENCE</scope>
    <source>
        <strain evidence="1">CAU 1522</strain>
    </source>
</reference>
<name>A0ABS6N8K8_9RHOB</name>
<dbReference type="CDD" id="cd07067">
    <property type="entry name" value="HP_PGM_like"/>
    <property type="match status" value="1"/>
</dbReference>
<organism evidence="1 2">
    <name type="scientific">Thalassococcus arenae</name>
    <dbReference type="NCBI Taxonomy" id="2851652"/>
    <lineage>
        <taxon>Bacteria</taxon>
        <taxon>Pseudomonadati</taxon>
        <taxon>Pseudomonadota</taxon>
        <taxon>Alphaproteobacteria</taxon>
        <taxon>Rhodobacterales</taxon>
        <taxon>Roseobacteraceae</taxon>
        <taxon>Thalassococcus</taxon>
    </lineage>
</organism>
<dbReference type="PANTHER" id="PTHR47623">
    <property type="entry name" value="OS09G0287300 PROTEIN"/>
    <property type="match status" value="1"/>
</dbReference>
<protein>
    <submittedName>
        <fullName evidence="1">Histidine phosphatase family protein</fullName>
    </submittedName>
</protein>
<comment type="caution">
    <text evidence="1">The sequence shown here is derived from an EMBL/GenBank/DDBJ whole genome shotgun (WGS) entry which is preliminary data.</text>
</comment>
<dbReference type="SMART" id="SM00855">
    <property type="entry name" value="PGAM"/>
    <property type="match status" value="1"/>
</dbReference>
<dbReference type="Pfam" id="PF00300">
    <property type="entry name" value="His_Phos_1"/>
    <property type="match status" value="1"/>
</dbReference>
<keyword evidence="2" id="KW-1185">Reference proteome</keyword>
<dbReference type="Proteomes" id="UP001166293">
    <property type="component" value="Unassembled WGS sequence"/>
</dbReference>